<organism evidence="1 2">
    <name type="scientific">Thelephora terrestris</name>
    <dbReference type="NCBI Taxonomy" id="56493"/>
    <lineage>
        <taxon>Eukaryota</taxon>
        <taxon>Fungi</taxon>
        <taxon>Dikarya</taxon>
        <taxon>Basidiomycota</taxon>
        <taxon>Agaricomycotina</taxon>
        <taxon>Agaricomycetes</taxon>
        <taxon>Thelephorales</taxon>
        <taxon>Thelephoraceae</taxon>
        <taxon>Thelephora</taxon>
    </lineage>
</organism>
<reference evidence="1" key="2">
    <citation type="submission" date="2020-11" db="EMBL/GenBank/DDBJ databases">
        <authorList>
            <consortium name="DOE Joint Genome Institute"/>
            <person name="Kuo A."/>
            <person name="Miyauchi S."/>
            <person name="Kiss E."/>
            <person name="Drula E."/>
            <person name="Kohler A."/>
            <person name="Sanchez-Garcia M."/>
            <person name="Andreopoulos B."/>
            <person name="Barry K.W."/>
            <person name="Bonito G."/>
            <person name="Buee M."/>
            <person name="Carver A."/>
            <person name="Chen C."/>
            <person name="Cichocki N."/>
            <person name="Clum A."/>
            <person name="Culley D."/>
            <person name="Crous P.W."/>
            <person name="Fauchery L."/>
            <person name="Girlanda M."/>
            <person name="Hayes R."/>
            <person name="Keri Z."/>
            <person name="Labutti K."/>
            <person name="Lipzen A."/>
            <person name="Lombard V."/>
            <person name="Magnuson J."/>
            <person name="Maillard F."/>
            <person name="Morin E."/>
            <person name="Murat C."/>
            <person name="Nolan M."/>
            <person name="Ohm R."/>
            <person name="Pangilinan J."/>
            <person name="Pereira M."/>
            <person name="Perotto S."/>
            <person name="Peter M."/>
            <person name="Riley R."/>
            <person name="Sitrit Y."/>
            <person name="Stielow B."/>
            <person name="Szollosi G."/>
            <person name="Zifcakova L."/>
            <person name="Stursova M."/>
            <person name="Spatafora J.W."/>
            <person name="Tedersoo L."/>
            <person name="Vaario L.-M."/>
            <person name="Yamada A."/>
            <person name="Yan M."/>
            <person name="Wang P."/>
            <person name="Xu J."/>
            <person name="Bruns T."/>
            <person name="Baldrian P."/>
            <person name="Vilgalys R."/>
            <person name="Henrissat B."/>
            <person name="Grigoriev I.V."/>
            <person name="Hibbett D."/>
            <person name="Nagy L.G."/>
            <person name="Martin F.M."/>
        </authorList>
    </citation>
    <scope>NUCLEOTIDE SEQUENCE</scope>
    <source>
        <strain evidence="1">UH-Tt-Lm1</strain>
    </source>
</reference>
<proteinExistence type="predicted"/>
<sequence>MPKKSEKPRLNPDPDLVLLPDVTSVFHVASTQSPQLPIAYDNLSHPTWMELFPDVEDDIFYTSPSATSHHLPPSVRPTRPLQFNNTLVIQTYHTQGSNTQL</sequence>
<comment type="caution">
    <text evidence="1">The sequence shown here is derived from an EMBL/GenBank/DDBJ whole genome shotgun (WGS) entry which is preliminary data.</text>
</comment>
<evidence type="ECO:0000313" key="1">
    <source>
        <dbReference type="EMBL" id="KAF9777602.1"/>
    </source>
</evidence>
<evidence type="ECO:0000313" key="2">
    <source>
        <dbReference type="Proteomes" id="UP000736335"/>
    </source>
</evidence>
<reference evidence="1" key="1">
    <citation type="journal article" date="2020" name="Nat. Commun.">
        <title>Large-scale genome sequencing of mycorrhizal fungi provides insights into the early evolution of symbiotic traits.</title>
        <authorList>
            <person name="Miyauchi S."/>
            <person name="Kiss E."/>
            <person name="Kuo A."/>
            <person name="Drula E."/>
            <person name="Kohler A."/>
            <person name="Sanchez-Garcia M."/>
            <person name="Morin E."/>
            <person name="Andreopoulos B."/>
            <person name="Barry K.W."/>
            <person name="Bonito G."/>
            <person name="Buee M."/>
            <person name="Carver A."/>
            <person name="Chen C."/>
            <person name="Cichocki N."/>
            <person name="Clum A."/>
            <person name="Culley D."/>
            <person name="Crous P.W."/>
            <person name="Fauchery L."/>
            <person name="Girlanda M."/>
            <person name="Hayes R.D."/>
            <person name="Keri Z."/>
            <person name="LaButti K."/>
            <person name="Lipzen A."/>
            <person name="Lombard V."/>
            <person name="Magnuson J."/>
            <person name="Maillard F."/>
            <person name="Murat C."/>
            <person name="Nolan M."/>
            <person name="Ohm R.A."/>
            <person name="Pangilinan J."/>
            <person name="Pereira M.F."/>
            <person name="Perotto S."/>
            <person name="Peter M."/>
            <person name="Pfister S."/>
            <person name="Riley R."/>
            <person name="Sitrit Y."/>
            <person name="Stielow J.B."/>
            <person name="Szollosi G."/>
            <person name="Zifcakova L."/>
            <person name="Stursova M."/>
            <person name="Spatafora J.W."/>
            <person name="Tedersoo L."/>
            <person name="Vaario L.M."/>
            <person name="Yamada A."/>
            <person name="Yan M."/>
            <person name="Wang P."/>
            <person name="Xu J."/>
            <person name="Bruns T."/>
            <person name="Baldrian P."/>
            <person name="Vilgalys R."/>
            <person name="Dunand C."/>
            <person name="Henrissat B."/>
            <person name="Grigoriev I.V."/>
            <person name="Hibbett D."/>
            <person name="Nagy L.G."/>
            <person name="Martin F.M."/>
        </authorList>
    </citation>
    <scope>NUCLEOTIDE SEQUENCE</scope>
    <source>
        <strain evidence="1">UH-Tt-Lm1</strain>
    </source>
</reference>
<dbReference type="EMBL" id="WIUZ02000031">
    <property type="protein sequence ID" value="KAF9777602.1"/>
    <property type="molecule type" value="Genomic_DNA"/>
</dbReference>
<name>A0A9P6H1N6_9AGAM</name>
<protein>
    <submittedName>
        <fullName evidence="1">Uncharacterized protein</fullName>
    </submittedName>
</protein>
<gene>
    <name evidence="1" type="ORF">BJ322DRAFT_1114898</name>
</gene>
<dbReference type="Proteomes" id="UP000736335">
    <property type="component" value="Unassembled WGS sequence"/>
</dbReference>
<dbReference type="AlphaFoldDB" id="A0A9P6H1N6"/>
<keyword evidence="2" id="KW-1185">Reference proteome</keyword>
<accession>A0A9P6H1N6</accession>